<feature type="signal peptide" evidence="6">
    <location>
        <begin position="1"/>
        <end position="20"/>
    </location>
</feature>
<name>A0ABS6ALE2_9RHOB</name>
<dbReference type="Proteomes" id="UP001166191">
    <property type="component" value="Unassembled WGS sequence"/>
</dbReference>
<organism evidence="7 8">
    <name type="scientific">Paracoccus marinaquae</name>
    <dbReference type="NCBI Taxonomy" id="2841926"/>
    <lineage>
        <taxon>Bacteria</taxon>
        <taxon>Pseudomonadati</taxon>
        <taxon>Pseudomonadota</taxon>
        <taxon>Alphaproteobacteria</taxon>
        <taxon>Rhodobacterales</taxon>
        <taxon>Paracoccaceae</taxon>
        <taxon>Paracoccus</taxon>
    </lineage>
</organism>
<evidence type="ECO:0000256" key="3">
    <source>
        <dbReference type="ARBA" id="ARBA00022729"/>
    </source>
</evidence>
<keyword evidence="5" id="KW-0998">Cell outer membrane</keyword>
<dbReference type="PANTHER" id="PTHR38776:SF1">
    <property type="entry name" value="MLTA-INTERACTING PROTEIN-RELATED"/>
    <property type="match status" value="1"/>
</dbReference>
<keyword evidence="3 6" id="KW-0732">Signal</keyword>
<evidence type="ECO:0000256" key="5">
    <source>
        <dbReference type="ARBA" id="ARBA00023237"/>
    </source>
</evidence>
<protein>
    <submittedName>
        <fullName evidence="7">MipA/OmpV family protein</fullName>
    </submittedName>
</protein>
<evidence type="ECO:0000256" key="6">
    <source>
        <dbReference type="SAM" id="SignalP"/>
    </source>
</evidence>
<dbReference type="Pfam" id="PF06629">
    <property type="entry name" value="MipA"/>
    <property type="match status" value="1"/>
</dbReference>
<reference evidence="7" key="1">
    <citation type="submission" date="2021-06" db="EMBL/GenBank/DDBJ databases">
        <title>Paracoccus bacterium XHP0099 sp. nov., isolated from the surface waters of the Yellow Sea.</title>
        <authorList>
            <person name="Xue H."/>
            <person name="Zhang D."/>
        </authorList>
    </citation>
    <scope>NUCLEOTIDE SEQUENCE</scope>
    <source>
        <strain evidence="7">XHP0099</strain>
    </source>
</reference>
<proteinExistence type="inferred from homology"/>
<sequence>MKKALVLAVLCASLATAADAQDLKFGDRWGTLSADIGLGASYGAIYPGAQDNEFSPWIVLRNASFGAPGKGDLDGFTILPSFGYAGERKESDDEALRGMGDISAAYEFGAQVSYGYGPVNAYVRTLQGFGGHHGITGEVGVRYRSEINDRLTLWSTLETTYGDSEFVETYFGVSGSQSLSSGNPVYEPGGGFTMAAARVTARYALGEKTALTGEVEYGRLIGDAADSPIVQDRNQSVIRLGITRNFSFGF</sequence>
<dbReference type="EMBL" id="JAHKNG010000028">
    <property type="protein sequence ID" value="MBU3031309.1"/>
    <property type="molecule type" value="Genomic_DNA"/>
</dbReference>
<evidence type="ECO:0000256" key="1">
    <source>
        <dbReference type="ARBA" id="ARBA00004442"/>
    </source>
</evidence>
<dbReference type="RefSeq" id="WP_216033980.1">
    <property type="nucleotide sequence ID" value="NZ_JAHKNG010000028.1"/>
</dbReference>
<evidence type="ECO:0000256" key="4">
    <source>
        <dbReference type="ARBA" id="ARBA00023136"/>
    </source>
</evidence>
<evidence type="ECO:0000313" key="7">
    <source>
        <dbReference type="EMBL" id="MBU3031309.1"/>
    </source>
</evidence>
<keyword evidence="8" id="KW-1185">Reference proteome</keyword>
<keyword evidence="4" id="KW-0472">Membrane</keyword>
<gene>
    <name evidence="7" type="ORF">KNW02_14395</name>
</gene>
<dbReference type="InterPro" id="IPR010583">
    <property type="entry name" value="MipA"/>
</dbReference>
<feature type="chain" id="PRO_5047173122" evidence="6">
    <location>
        <begin position="21"/>
        <end position="250"/>
    </location>
</feature>
<comment type="subcellular location">
    <subcellularLocation>
        <location evidence="1">Cell outer membrane</location>
    </subcellularLocation>
</comment>
<dbReference type="PANTHER" id="PTHR38776">
    <property type="entry name" value="MLTA-INTERACTING PROTEIN-RELATED"/>
    <property type="match status" value="1"/>
</dbReference>
<comment type="similarity">
    <text evidence="2">Belongs to the MipA/OmpV family.</text>
</comment>
<evidence type="ECO:0000256" key="2">
    <source>
        <dbReference type="ARBA" id="ARBA00005722"/>
    </source>
</evidence>
<comment type="caution">
    <text evidence="7">The sequence shown here is derived from an EMBL/GenBank/DDBJ whole genome shotgun (WGS) entry which is preliminary data.</text>
</comment>
<accession>A0ABS6ALE2</accession>
<evidence type="ECO:0000313" key="8">
    <source>
        <dbReference type="Proteomes" id="UP001166191"/>
    </source>
</evidence>